<dbReference type="AlphaFoldDB" id="E9S803"/>
<dbReference type="RefSeq" id="WP_002847103.1">
    <property type="nucleotide sequence ID" value="NZ_ADKM02000018.1"/>
</dbReference>
<comment type="caution">
    <text evidence="2">The sequence shown here is derived from an EMBL/GenBank/DDBJ whole genome shotgun (WGS) entry which is preliminary data.</text>
</comment>
<name>E9S803_RUMAL</name>
<evidence type="ECO:0000313" key="2">
    <source>
        <dbReference type="EMBL" id="EGC04648.1"/>
    </source>
</evidence>
<keyword evidence="1" id="KW-1133">Transmembrane helix</keyword>
<keyword evidence="3" id="KW-1185">Reference proteome</keyword>
<proteinExistence type="predicted"/>
<gene>
    <name evidence="2" type="ORF">CUS_7378</name>
</gene>
<keyword evidence="1" id="KW-0472">Membrane</keyword>
<dbReference type="Proteomes" id="UP000004259">
    <property type="component" value="Unassembled WGS sequence"/>
</dbReference>
<protein>
    <submittedName>
        <fullName evidence="2">Conserved domain protein</fullName>
    </submittedName>
</protein>
<dbReference type="OrthoDB" id="1821119at2"/>
<sequence>MYMLMWFVISTGIAGVICKAVETGRWFSGAVFTKFDYLTFASAFVLGFIIYSFIFEVVRFFVEGGFAAHRAADAK</sequence>
<accession>E9S803</accession>
<organism evidence="2 3">
    <name type="scientific">Ruminococcus albus 8</name>
    <dbReference type="NCBI Taxonomy" id="246199"/>
    <lineage>
        <taxon>Bacteria</taxon>
        <taxon>Bacillati</taxon>
        <taxon>Bacillota</taxon>
        <taxon>Clostridia</taxon>
        <taxon>Eubacteriales</taxon>
        <taxon>Oscillospiraceae</taxon>
        <taxon>Ruminococcus</taxon>
    </lineage>
</organism>
<evidence type="ECO:0000313" key="3">
    <source>
        <dbReference type="Proteomes" id="UP000004259"/>
    </source>
</evidence>
<keyword evidence="1" id="KW-0812">Transmembrane</keyword>
<dbReference type="EMBL" id="ADKM02000018">
    <property type="protein sequence ID" value="EGC04648.1"/>
    <property type="molecule type" value="Genomic_DNA"/>
</dbReference>
<evidence type="ECO:0000256" key="1">
    <source>
        <dbReference type="SAM" id="Phobius"/>
    </source>
</evidence>
<feature type="transmembrane region" description="Helical" evidence="1">
    <location>
        <begin position="44"/>
        <end position="62"/>
    </location>
</feature>
<reference evidence="2 3" key="1">
    <citation type="submission" date="2011-02" db="EMBL/GenBank/DDBJ databases">
        <authorList>
            <person name="Nelson K.E."/>
            <person name="Sutton G."/>
            <person name="Torralba M."/>
            <person name="Durkin S."/>
            <person name="Harkins D."/>
            <person name="Montgomery R."/>
            <person name="Ziemer C."/>
            <person name="Klaassens E."/>
            <person name="Ocuiv P."/>
            <person name="Morrison M."/>
        </authorList>
    </citation>
    <scope>NUCLEOTIDE SEQUENCE [LARGE SCALE GENOMIC DNA]</scope>
    <source>
        <strain evidence="2 3">8</strain>
    </source>
</reference>